<name>A0A834TWW4_9FABA</name>
<evidence type="ECO:0000313" key="2">
    <source>
        <dbReference type="EMBL" id="KAF7829449.1"/>
    </source>
</evidence>
<protein>
    <recommendedName>
        <fullName evidence="4">Secreted protein</fullName>
    </recommendedName>
</protein>
<feature type="signal peptide" evidence="1">
    <location>
        <begin position="1"/>
        <end position="25"/>
    </location>
</feature>
<keyword evidence="1" id="KW-0732">Signal</keyword>
<dbReference type="EMBL" id="JAAIUW010000005">
    <property type="protein sequence ID" value="KAF7829449.1"/>
    <property type="molecule type" value="Genomic_DNA"/>
</dbReference>
<proteinExistence type="predicted"/>
<comment type="caution">
    <text evidence="2">The sequence shown here is derived from an EMBL/GenBank/DDBJ whole genome shotgun (WGS) entry which is preliminary data.</text>
</comment>
<gene>
    <name evidence="2" type="ORF">G2W53_011782</name>
</gene>
<feature type="chain" id="PRO_5032469085" description="Secreted protein" evidence="1">
    <location>
        <begin position="26"/>
        <end position="88"/>
    </location>
</feature>
<evidence type="ECO:0000313" key="3">
    <source>
        <dbReference type="Proteomes" id="UP000634136"/>
    </source>
</evidence>
<organism evidence="2 3">
    <name type="scientific">Senna tora</name>
    <dbReference type="NCBI Taxonomy" id="362788"/>
    <lineage>
        <taxon>Eukaryota</taxon>
        <taxon>Viridiplantae</taxon>
        <taxon>Streptophyta</taxon>
        <taxon>Embryophyta</taxon>
        <taxon>Tracheophyta</taxon>
        <taxon>Spermatophyta</taxon>
        <taxon>Magnoliopsida</taxon>
        <taxon>eudicotyledons</taxon>
        <taxon>Gunneridae</taxon>
        <taxon>Pentapetalae</taxon>
        <taxon>rosids</taxon>
        <taxon>fabids</taxon>
        <taxon>Fabales</taxon>
        <taxon>Fabaceae</taxon>
        <taxon>Caesalpinioideae</taxon>
        <taxon>Cassia clade</taxon>
        <taxon>Senna</taxon>
    </lineage>
</organism>
<keyword evidence="3" id="KW-1185">Reference proteome</keyword>
<evidence type="ECO:0008006" key="4">
    <source>
        <dbReference type="Google" id="ProtNLM"/>
    </source>
</evidence>
<dbReference type="AlphaFoldDB" id="A0A834TWW4"/>
<sequence>MITTQETFEFNSMLLSVCCLLTLVGFDCEFQHCLFNHVTPAYKRAISDFEYPPFPTLLHLMYCAFFSISRSSSPHATASLLVIGAVNE</sequence>
<dbReference type="Proteomes" id="UP000634136">
    <property type="component" value="Unassembled WGS sequence"/>
</dbReference>
<reference evidence="2" key="1">
    <citation type="submission" date="2020-09" db="EMBL/GenBank/DDBJ databases">
        <title>Genome-Enabled Discovery of Anthraquinone Biosynthesis in Senna tora.</title>
        <authorList>
            <person name="Kang S.-H."/>
            <person name="Pandey R.P."/>
            <person name="Lee C.-M."/>
            <person name="Sim J.-S."/>
            <person name="Jeong J.-T."/>
            <person name="Choi B.-S."/>
            <person name="Jung M."/>
            <person name="Ginzburg D."/>
            <person name="Zhao K."/>
            <person name="Won S.Y."/>
            <person name="Oh T.-J."/>
            <person name="Yu Y."/>
            <person name="Kim N.-H."/>
            <person name="Lee O.R."/>
            <person name="Lee T.-H."/>
            <person name="Bashyal P."/>
            <person name="Kim T.-S."/>
            <person name="Lee W.-H."/>
            <person name="Kawkins C."/>
            <person name="Kim C.-K."/>
            <person name="Kim J.S."/>
            <person name="Ahn B.O."/>
            <person name="Rhee S.Y."/>
            <person name="Sohng J.K."/>
        </authorList>
    </citation>
    <scope>NUCLEOTIDE SEQUENCE</scope>
    <source>
        <tissue evidence="2">Leaf</tissue>
    </source>
</reference>
<evidence type="ECO:0000256" key="1">
    <source>
        <dbReference type="SAM" id="SignalP"/>
    </source>
</evidence>
<accession>A0A834TWW4</accession>